<dbReference type="AlphaFoldDB" id="A0ABD1Y8X3"/>
<keyword evidence="3" id="KW-1185">Reference proteome</keyword>
<comment type="caution">
    <text evidence="2">The sequence shown here is derived from an EMBL/GenBank/DDBJ whole genome shotgun (WGS) entry which is preliminary data.</text>
</comment>
<accession>A0ABD1Y8X3</accession>
<sequence length="254" mass="28411">MEGVTEVGGVMEPEARNMEAEEGVTEAKGGVPELEAGNMEAEEGVTKVEGGVTEAKAGNMEAKGGITEPHLEEAADCEGGVTKDWDFRNLVVLPTRRRVEHESHITDDFHAGGDHETLSDMLAIGNVFAMKADDEEMKYWLMRCIARKHKITEKEVRCSWNAEHIFTRDEVVVYGKYFEFQKKLKGPKFIYVEAKKKDPVAIYSYLVRAVKIRMASMAPMGKQQNSTHFSIDSETHEQNLVALSESEAPPFEKV</sequence>
<evidence type="ECO:0000256" key="1">
    <source>
        <dbReference type="SAM" id="MobiDB-lite"/>
    </source>
</evidence>
<organism evidence="2 3">
    <name type="scientific">Riccia fluitans</name>
    <dbReference type="NCBI Taxonomy" id="41844"/>
    <lineage>
        <taxon>Eukaryota</taxon>
        <taxon>Viridiplantae</taxon>
        <taxon>Streptophyta</taxon>
        <taxon>Embryophyta</taxon>
        <taxon>Marchantiophyta</taxon>
        <taxon>Marchantiopsida</taxon>
        <taxon>Marchantiidae</taxon>
        <taxon>Marchantiales</taxon>
        <taxon>Ricciaceae</taxon>
        <taxon>Riccia</taxon>
    </lineage>
</organism>
<protein>
    <submittedName>
        <fullName evidence="2">Uncharacterized protein</fullName>
    </submittedName>
</protein>
<reference evidence="2 3" key="1">
    <citation type="submission" date="2024-09" db="EMBL/GenBank/DDBJ databases">
        <title>Chromosome-scale assembly of Riccia fluitans.</title>
        <authorList>
            <person name="Paukszto L."/>
            <person name="Sawicki J."/>
            <person name="Karawczyk K."/>
            <person name="Piernik-Szablinska J."/>
            <person name="Szczecinska M."/>
            <person name="Mazdziarz M."/>
        </authorList>
    </citation>
    <scope>NUCLEOTIDE SEQUENCE [LARGE SCALE GENOMIC DNA]</scope>
    <source>
        <strain evidence="2">Rf_01</strain>
        <tissue evidence="2">Aerial parts of the thallus</tissue>
    </source>
</reference>
<dbReference type="Proteomes" id="UP001605036">
    <property type="component" value="Unassembled WGS sequence"/>
</dbReference>
<evidence type="ECO:0000313" key="2">
    <source>
        <dbReference type="EMBL" id="KAL2623196.1"/>
    </source>
</evidence>
<gene>
    <name evidence="2" type="ORF">R1flu_003401</name>
</gene>
<evidence type="ECO:0000313" key="3">
    <source>
        <dbReference type="Proteomes" id="UP001605036"/>
    </source>
</evidence>
<feature type="region of interest" description="Disordered" evidence="1">
    <location>
        <begin position="1"/>
        <end position="27"/>
    </location>
</feature>
<proteinExistence type="predicted"/>
<name>A0ABD1Y8X3_9MARC</name>
<dbReference type="EMBL" id="JBHFFA010000006">
    <property type="protein sequence ID" value="KAL2623196.1"/>
    <property type="molecule type" value="Genomic_DNA"/>
</dbReference>